<sequence length="161" mass="18269">MKATRGVSRVRLPHTPRERGLQGRRGRVLSDCTNTCERGGLRRLPLPFPSWMAYEYPNFQGQQIILEKGDSAWNDSGGHHSSDQLLSFRSVFCGNHSDSPVTLFEGDNFQVCRFEHSDDYPSLPSMGWASRDVGSLKVSSEAWVAYQYPGYQGYQYVLEQD</sequence>
<dbReference type="PANTHER" id="PTHR11818">
    <property type="entry name" value="BETA/GAMMA CRYSTALLIN"/>
    <property type="match status" value="1"/>
</dbReference>
<keyword evidence="4" id="KW-0677">Repeat</keyword>
<keyword evidence="3" id="KW-0273">Eye lens protein</keyword>
<dbReference type="InterPro" id="IPR011024">
    <property type="entry name" value="G_crystallin-like"/>
</dbReference>
<keyword evidence="11" id="KW-1185">Reference proteome</keyword>
<dbReference type="GeneTree" id="ENSGT00940000160306"/>
<dbReference type="EMBL" id="AAPE02003399">
    <property type="status" value="NOT_ANNOTATED_CDS"/>
    <property type="molecule type" value="Genomic_DNA"/>
</dbReference>
<reference evidence="10" key="3">
    <citation type="submission" date="2025-09" db="UniProtKB">
        <authorList>
            <consortium name="Ensembl"/>
        </authorList>
    </citation>
    <scope>IDENTIFICATION</scope>
</reference>
<evidence type="ECO:0000256" key="4">
    <source>
        <dbReference type="ARBA" id="ARBA00022737"/>
    </source>
</evidence>
<evidence type="ECO:0000256" key="6">
    <source>
        <dbReference type="ARBA" id="ARBA00040560"/>
    </source>
</evidence>
<protein>
    <recommendedName>
        <fullName evidence="6">Beta-crystallin A2</fullName>
    </recommendedName>
    <alternativeName>
        <fullName evidence="7">Beta-A2 crystallin</fullName>
    </alternativeName>
</protein>
<proteinExistence type="inferred from homology"/>
<comment type="similarity">
    <text evidence="2">Belongs to the beta/gamma-crystallin family.</text>
</comment>
<evidence type="ECO:0000256" key="2">
    <source>
        <dbReference type="ARBA" id="ARBA00009646"/>
    </source>
</evidence>
<dbReference type="GO" id="GO:0002088">
    <property type="term" value="P:lens development in camera-type eye"/>
    <property type="evidence" value="ECO:0007669"/>
    <property type="project" value="TreeGrafter"/>
</dbReference>
<feature type="domain" description="Beta/gamma crystallin 'Greek key'" evidence="9">
    <location>
        <begin position="49"/>
        <end position="92"/>
    </location>
</feature>
<evidence type="ECO:0000256" key="7">
    <source>
        <dbReference type="ARBA" id="ARBA00042193"/>
    </source>
</evidence>
<feature type="domain" description="Beta/gamma crystallin 'Greek key'" evidence="9">
    <location>
        <begin position="141"/>
        <end position="161"/>
    </location>
</feature>
<dbReference type="Pfam" id="PF00030">
    <property type="entry name" value="Crystall"/>
    <property type="match status" value="2"/>
</dbReference>
<comment type="function">
    <text evidence="1">Crystallins are the dominant structural components of the vertebrate eye lens.</text>
</comment>
<dbReference type="Proteomes" id="UP000001074">
    <property type="component" value="Unassembled WGS sequence"/>
</dbReference>
<dbReference type="PANTHER" id="PTHR11818:SF7">
    <property type="entry name" value="BETA-CRYSTALLIN A2"/>
    <property type="match status" value="1"/>
</dbReference>
<dbReference type="AlphaFoldDB" id="G1PI70"/>
<evidence type="ECO:0000256" key="5">
    <source>
        <dbReference type="ARBA" id="ARBA00025922"/>
    </source>
</evidence>
<dbReference type="GO" id="GO:0005212">
    <property type="term" value="F:structural constituent of eye lens"/>
    <property type="evidence" value="ECO:0007669"/>
    <property type="project" value="UniProtKB-KW"/>
</dbReference>
<evidence type="ECO:0000256" key="1">
    <source>
        <dbReference type="ARBA" id="ARBA00003689"/>
    </source>
</evidence>
<evidence type="ECO:0000259" key="9">
    <source>
        <dbReference type="PROSITE" id="PS50915"/>
    </source>
</evidence>
<evidence type="ECO:0000313" key="11">
    <source>
        <dbReference type="Proteomes" id="UP000001074"/>
    </source>
</evidence>
<comment type="subunit">
    <text evidence="5">Homo/heterodimer, or complexes of higher-order. The structure of beta-crystallin oligomers seems to be stabilized through interactions between the N-terminal arms.</text>
</comment>
<dbReference type="Ensembl" id="ENSMLUT00000011407.2">
    <property type="protein sequence ID" value="ENSMLUP00000010392.2"/>
    <property type="gene ID" value="ENSMLUG00000011404.2"/>
</dbReference>
<dbReference type="PROSITE" id="PS50915">
    <property type="entry name" value="CRYSTALLIN_BETA_GAMMA"/>
    <property type="match status" value="2"/>
</dbReference>
<evidence type="ECO:0000256" key="3">
    <source>
        <dbReference type="ARBA" id="ARBA00022613"/>
    </source>
</evidence>
<organism evidence="10 11">
    <name type="scientific">Myotis lucifugus</name>
    <name type="common">Little brown bat</name>
    <dbReference type="NCBI Taxonomy" id="59463"/>
    <lineage>
        <taxon>Eukaryota</taxon>
        <taxon>Metazoa</taxon>
        <taxon>Chordata</taxon>
        <taxon>Craniata</taxon>
        <taxon>Vertebrata</taxon>
        <taxon>Euteleostomi</taxon>
        <taxon>Mammalia</taxon>
        <taxon>Eutheria</taxon>
        <taxon>Laurasiatheria</taxon>
        <taxon>Chiroptera</taxon>
        <taxon>Yangochiroptera</taxon>
        <taxon>Vespertilionidae</taxon>
        <taxon>Myotis</taxon>
    </lineage>
</organism>
<gene>
    <name evidence="10" type="primary">CRYBA2</name>
</gene>
<name>G1PI70_MYOLU</name>
<dbReference type="InterPro" id="IPR001064">
    <property type="entry name" value="Beta/gamma_crystallin"/>
</dbReference>
<dbReference type="GO" id="GO:0007601">
    <property type="term" value="P:visual perception"/>
    <property type="evidence" value="ECO:0007669"/>
    <property type="project" value="TreeGrafter"/>
</dbReference>
<dbReference type="SUPFAM" id="SSF49695">
    <property type="entry name" value="gamma-Crystallin-like"/>
    <property type="match status" value="1"/>
</dbReference>
<dbReference type="HOGENOM" id="CLU_081883_0_0_1"/>
<accession>G1PI70</accession>
<evidence type="ECO:0000256" key="8">
    <source>
        <dbReference type="SAM" id="MobiDB-lite"/>
    </source>
</evidence>
<dbReference type="Gene3D" id="2.60.20.10">
    <property type="entry name" value="Crystallins"/>
    <property type="match status" value="2"/>
</dbReference>
<evidence type="ECO:0000313" key="10">
    <source>
        <dbReference type="Ensembl" id="ENSMLUP00000010392.2"/>
    </source>
</evidence>
<reference evidence="10 11" key="1">
    <citation type="journal article" date="2011" name="Nature">
        <title>A high-resolution map of human evolutionary constraint using 29 mammals.</title>
        <authorList>
            <person name="Lindblad-Toh K."/>
            <person name="Garber M."/>
            <person name="Zuk O."/>
            <person name="Lin M.F."/>
            <person name="Parker B.J."/>
            <person name="Washietl S."/>
            <person name="Kheradpour P."/>
            <person name="Ernst J."/>
            <person name="Jordan G."/>
            <person name="Mauceli E."/>
            <person name="Ward L.D."/>
            <person name="Lowe C.B."/>
            <person name="Holloway A.K."/>
            <person name="Clamp M."/>
            <person name="Gnerre S."/>
            <person name="Alfoldi J."/>
            <person name="Beal K."/>
            <person name="Chang J."/>
            <person name="Clawson H."/>
            <person name="Cuff J."/>
            <person name="Di Palma F."/>
            <person name="Fitzgerald S."/>
            <person name="Flicek P."/>
            <person name="Guttman M."/>
            <person name="Hubisz M.J."/>
            <person name="Jaffe D.B."/>
            <person name="Jungreis I."/>
            <person name="Kent W.J."/>
            <person name="Kostka D."/>
            <person name="Lara M."/>
            <person name="Martins A.L."/>
            <person name="Massingham T."/>
            <person name="Moltke I."/>
            <person name="Raney B.J."/>
            <person name="Rasmussen M.D."/>
            <person name="Robinson J."/>
            <person name="Stark A."/>
            <person name="Vilella A.J."/>
            <person name="Wen J."/>
            <person name="Xie X."/>
            <person name="Zody M.C."/>
            <person name="Baldwin J."/>
            <person name="Bloom T."/>
            <person name="Chin C.W."/>
            <person name="Heiman D."/>
            <person name="Nicol R."/>
            <person name="Nusbaum C."/>
            <person name="Young S."/>
            <person name="Wilkinson J."/>
            <person name="Worley K.C."/>
            <person name="Kovar C.L."/>
            <person name="Muzny D.M."/>
            <person name="Gibbs R.A."/>
            <person name="Cree A."/>
            <person name="Dihn H.H."/>
            <person name="Fowler G."/>
            <person name="Jhangiani S."/>
            <person name="Joshi V."/>
            <person name="Lee S."/>
            <person name="Lewis L.R."/>
            <person name="Nazareth L.V."/>
            <person name="Okwuonu G."/>
            <person name="Santibanez J."/>
            <person name="Warren W.C."/>
            <person name="Mardis E.R."/>
            <person name="Weinstock G.M."/>
            <person name="Wilson R.K."/>
            <person name="Delehaunty K."/>
            <person name="Dooling D."/>
            <person name="Fronik C."/>
            <person name="Fulton L."/>
            <person name="Fulton B."/>
            <person name="Graves T."/>
            <person name="Minx P."/>
            <person name="Sodergren E."/>
            <person name="Birney E."/>
            <person name="Margulies E.H."/>
            <person name="Herrero J."/>
            <person name="Green E.D."/>
            <person name="Haussler D."/>
            <person name="Siepel A."/>
            <person name="Goldman N."/>
            <person name="Pollard K.S."/>
            <person name="Pedersen J.S."/>
            <person name="Lander E.S."/>
            <person name="Kellis M."/>
        </authorList>
    </citation>
    <scope>NUCLEOTIDE SEQUENCE [LARGE SCALE GENOMIC DNA]</scope>
</reference>
<dbReference type="InterPro" id="IPR050252">
    <property type="entry name" value="Beta/Gamma-Crystallin"/>
</dbReference>
<feature type="region of interest" description="Disordered" evidence="8">
    <location>
        <begin position="1"/>
        <end position="26"/>
    </location>
</feature>
<reference evidence="10" key="2">
    <citation type="submission" date="2025-08" db="UniProtKB">
        <authorList>
            <consortium name="Ensembl"/>
        </authorList>
    </citation>
    <scope>IDENTIFICATION</scope>
</reference>
<dbReference type="SMART" id="SM00247">
    <property type="entry name" value="XTALbg"/>
    <property type="match status" value="2"/>
</dbReference>